<dbReference type="Proteomes" id="UP000281406">
    <property type="component" value="Unassembled WGS sequence"/>
</dbReference>
<gene>
    <name evidence="8" type="ORF">DPX16_21399</name>
</gene>
<evidence type="ECO:0000256" key="4">
    <source>
        <dbReference type="ARBA" id="ARBA00023136"/>
    </source>
</evidence>
<dbReference type="InterPro" id="IPR005828">
    <property type="entry name" value="MFS_sugar_transport-like"/>
</dbReference>
<dbReference type="EMBL" id="RJVU01059915">
    <property type="protein sequence ID" value="ROJ62413.1"/>
    <property type="molecule type" value="Genomic_DNA"/>
</dbReference>
<dbReference type="InterPro" id="IPR020846">
    <property type="entry name" value="MFS_dom"/>
</dbReference>
<dbReference type="GO" id="GO:0016020">
    <property type="term" value="C:membrane"/>
    <property type="evidence" value="ECO:0007669"/>
    <property type="project" value="UniProtKB-SubCell"/>
</dbReference>
<feature type="transmembrane region" description="Helical" evidence="6">
    <location>
        <begin position="499"/>
        <end position="518"/>
    </location>
</feature>
<reference evidence="8 9" key="1">
    <citation type="submission" date="2018-10" db="EMBL/GenBank/DDBJ databases">
        <title>Genome assembly for a Yunnan-Guizhou Plateau 3E fish, Anabarilius grahami (Regan), and its evolutionary and genetic applications.</title>
        <authorList>
            <person name="Jiang W."/>
        </authorList>
    </citation>
    <scope>NUCLEOTIDE SEQUENCE [LARGE SCALE GENOMIC DNA]</scope>
    <source>
        <strain evidence="8">AG-KIZ</strain>
        <tissue evidence="8">Muscle</tissue>
    </source>
</reference>
<dbReference type="PROSITE" id="PS50850">
    <property type="entry name" value="MFS"/>
    <property type="match status" value="1"/>
</dbReference>
<evidence type="ECO:0000256" key="5">
    <source>
        <dbReference type="SAM" id="MobiDB-lite"/>
    </source>
</evidence>
<evidence type="ECO:0000313" key="9">
    <source>
        <dbReference type="Proteomes" id="UP000281406"/>
    </source>
</evidence>
<feature type="transmembrane region" description="Helical" evidence="6">
    <location>
        <begin position="292"/>
        <end position="316"/>
    </location>
</feature>
<evidence type="ECO:0000256" key="6">
    <source>
        <dbReference type="SAM" id="Phobius"/>
    </source>
</evidence>
<feature type="transmembrane region" description="Helical" evidence="6">
    <location>
        <begin position="470"/>
        <end position="492"/>
    </location>
</feature>
<feature type="region of interest" description="Disordered" evidence="5">
    <location>
        <begin position="598"/>
        <end position="625"/>
    </location>
</feature>
<accession>A0A3N0XVN9</accession>
<name>A0A3N0XVN9_ANAGA</name>
<dbReference type="PROSITE" id="PS00216">
    <property type="entry name" value="SUGAR_TRANSPORT_1"/>
    <property type="match status" value="1"/>
</dbReference>
<dbReference type="OrthoDB" id="3936150at2759"/>
<dbReference type="SUPFAM" id="SSF103473">
    <property type="entry name" value="MFS general substrate transporter"/>
    <property type="match status" value="1"/>
</dbReference>
<dbReference type="AlphaFoldDB" id="A0A3N0XVN9"/>
<dbReference type="Pfam" id="PF00083">
    <property type="entry name" value="Sugar_tr"/>
    <property type="match status" value="1"/>
</dbReference>
<dbReference type="PANTHER" id="PTHR24064">
    <property type="entry name" value="SOLUTE CARRIER FAMILY 22 MEMBER"/>
    <property type="match status" value="1"/>
</dbReference>
<evidence type="ECO:0000256" key="2">
    <source>
        <dbReference type="ARBA" id="ARBA00022692"/>
    </source>
</evidence>
<keyword evidence="2 6" id="KW-0812">Transmembrane</keyword>
<evidence type="ECO:0000256" key="1">
    <source>
        <dbReference type="ARBA" id="ARBA00004141"/>
    </source>
</evidence>
<dbReference type="Gene3D" id="1.20.1250.20">
    <property type="entry name" value="MFS general substrate transporter like domains"/>
    <property type="match status" value="1"/>
</dbReference>
<evidence type="ECO:0000313" key="8">
    <source>
        <dbReference type="EMBL" id="ROJ62413.1"/>
    </source>
</evidence>
<evidence type="ECO:0000256" key="3">
    <source>
        <dbReference type="ARBA" id="ARBA00022989"/>
    </source>
</evidence>
<organism evidence="8 9">
    <name type="scientific">Anabarilius grahami</name>
    <name type="common">Kanglang fish</name>
    <name type="synonym">Barilius grahami</name>
    <dbReference type="NCBI Taxonomy" id="495550"/>
    <lineage>
        <taxon>Eukaryota</taxon>
        <taxon>Metazoa</taxon>
        <taxon>Chordata</taxon>
        <taxon>Craniata</taxon>
        <taxon>Vertebrata</taxon>
        <taxon>Euteleostomi</taxon>
        <taxon>Actinopterygii</taxon>
        <taxon>Neopterygii</taxon>
        <taxon>Teleostei</taxon>
        <taxon>Ostariophysi</taxon>
        <taxon>Cypriniformes</taxon>
        <taxon>Xenocyprididae</taxon>
        <taxon>Xenocypridinae</taxon>
        <taxon>Xenocypridinae incertae sedis</taxon>
        <taxon>Anabarilius</taxon>
    </lineage>
</organism>
<feature type="transmembrane region" description="Helical" evidence="6">
    <location>
        <begin position="440"/>
        <end position="458"/>
    </location>
</feature>
<keyword evidence="9" id="KW-1185">Reference proteome</keyword>
<sequence length="625" mass="70542">MNSPDYDDSTAFLGDWGPFQRTVFALLCLSIIPNGFTGLSMVFMGDTPAHHCLIPAALNITDEWRNASIPLDEDSRLTKCARHRVDIVKNYSDRGLLPWVDVNVSSIPREACMDGWEYDTGTYISTIVTEFHPVEDRIHHAGMDGLLRNCATGCRVDEAFTMDDLADSIYKWTENAIFSESFFFRAKIFSSLNSEACNVEEWPPKDPGNARTGLDGELVRVLTMGMVQTLWDLVCSDDWRVPLSTSLFFCGVLTGSMISGPISDRFGRKIVLFVTMMIQTVFTLIQVFSSSWLIFCILFFIAGMGQISNYLVAFALGMEILSPSIRDLYSTLGVCLFFSIGYMMLPLAAYFLRDWRTLLLVLTIPGFFCIALWWFIPESPRWLLSQGRVDEAEAILRKAAKMNGVKAPDVIFPLHQSRENARRLQTYSLCDLVKSSNIRCITFLLCLVWFAVSIGYNALSLNTSSLHGNIYLNCFLSAVVEVPALIMAWLMLRHWPRRLCMTSTLSLGGLLLLFIHLIPEPTSCFSLLEANRALSTRLDDLFRKSISTSSCRGSSDIHTSIKFLRQLYLRSPRSESPLSLGVQMPVLIPSRKETDVNGAYSWRRPSNPRILPARGQNWRDPLQDK</sequence>
<feature type="domain" description="Major facilitator superfamily (MFS) profile" evidence="7">
    <location>
        <begin position="201"/>
        <end position="625"/>
    </location>
</feature>
<comment type="caution">
    <text evidence="8">The sequence shown here is derived from an EMBL/GenBank/DDBJ whole genome shotgun (WGS) entry which is preliminary data.</text>
</comment>
<feature type="transmembrane region" description="Helical" evidence="6">
    <location>
        <begin position="328"/>
        <end position="352"/>
    </location>
</feature>
<dbReference type="GO" id="GO:0022857">
    <property type="term" value="F:transmembrane transporter activity"/>
    <property type="evidence" value="ECO:0007669"/>
    <property type="project" value="InterPro"/>
</dbReference>
<feature type="transmembrane region" description="Helical" evidence="6">
    <location>
        <begin position="270"/>
        <end position="286"/>
    </location>
</feature>
<dbReference type="InterPro" id="IPR036259">
    <property type="entry name" value="MFS_trans_sf"/>
</dbReference>
<keyword evidence="4 6" id="KW-0472">Membrane</keyword>
<protein>
    <submittedName>
        <fullName evidence="8">Solute carrier family 22 member 5</fullName>
    </submittedName>
</protein>
<comment type="subcellular location">
    <subcellularLocation>
        <location evidence="1">Membrane</location>
        <topology evidence="1">Multi-pass membrane protein</topology>
    </subcellularLocation>
</comment>
<feature type="transmembrane region" description="Helical" evidence="6">
    <location>
        <begin position="358"/>
        <end position="376"/>
    </location>
</feature>
<keyword evidence="3 6" id="KW-1133">Transmembrane helix</keyword>
<evidence type="ECO:0000259" key="7">
    <source>
        <dbReference type="PROSITE" id="PS50850"/>
    </source>
</evidence>
<dbReference type="InterPro" id="IPR005829">
    <property type="entry name" value="Sugar_transporter_CS"/>
</dbReference>
<proteinExistence type="predicted"/>